<comment type="caution">
    <text evidence="2">The sequence shown here is derived from an EMBL/GenBank/DDBJ whole genome shotgun (WGS) entry which is preliminary data.</text>
</comment>
<feature type="region of interest" description="Disordered" evidence="1">
    <location>
        <begin position="81"/>
        <end position="108"/>
    </location>
</feature>
<evidence type="ECO:0000313" key="3">
    <source>
        <dbReference type="Proteomes" id="UP001555100"/>
    </source>
</evidence>
<dbReference type="RefSeq" id="WP_024963603.1">
    <property type="nucleotide sequence ID" value="NZ_CP012649.1"/>
</dbReference>
<dbReference type="Pfam" id="PF11662">
    <property type="entry name" value="DUF3263"/>
    <property type="match status" value="1"/>
</dbReference>
<dbReference type="EMBL" id="JBAGNM010000001">
    <property type="protein sequence ID" value="MEW6953418.1"/>
    <property type="molecule type" value="Genomic_DNA"/>
</dbReference>
<keyword evidence="3" id="KW-1185">Reference proteome</keyword>
<dbReference type="GeneID" id="97531295"/>
<dbReference type="InterPro" id="IPR021678">
    <property type="entry name" value="DUF3263"/>
</dbReference>
<proteinExistence type="predicted"/>
<evidence type="ECO:0000313" key="2">
    <source>
        <dbReference type="EMBL" id="MEW6953418.1"/>
    </source>
</evidence>
<accession>A0ABV3N8D0</accession>
<feature type="compositionally biased region" description="Polar residues" evidence="1">
    <location>
        <begin position="90"/>
        <end position="99"/>
    </location>
</feature>
<gene>
    <name evidence="2" type="ORF">V3M73_00035</name>
</gene>
<dbReference type="Proteomes" id="UP001555100">
    <property type="component" value="Unassembled WGS sequence"/>
</dbReference>
<evidence type="ECO:0000256" key="1">
    <source>
        <dbReference type="SAM" id="MobiDB-lite"/>
    </source>
</evidence>
<name>A0ABV3N8D0_9ACTO</name>
<reference evidence="2 3" key="1">
    <citation type="submission" date="2024-01" db="EMBL/GenBank/DDBJ databases">
        <title>Genomic analysis and antimicrobial resistance profiles of Trueperella pyogenes isolated from domestic and wild animals.</title>
        <authorList>
            <person name="Magossi G."/>
            <person name="Gzyl K.E."/>
            <person name="Holman D.B."/>
            <person name="Amat S."/>
        </authorList>
    </citation>
    <scope>NUCLEOTIDE SEQUENCE [LARGE SCALE GENOMIC DNA]</scope>
    <source>
        <strain evidence="2 3">1494</strain>
    </source>
</reference>
<protein>
    <submittedName>
        <fullName evidence="2">DUF3263 domain-containing protein</fullName>
    </submittedName>
</protein>
<sequence>MDEEKAMGELTELERAVLRIEREWWRIAATREQAIRSELGMSPSKYYIQLSRMLDCERVWKADPVLVDRLRRLRDGRLAERGMLHDAEPGTSSGFSSGMESRFGADSL</sequence>
<organism evidence="2 3">
    <name type="scientific">Trueperella pyogenes</name>
    <dbReference type="NCBI Taxonomy" id="1661"/>
    <lineage>
        <taxon>Bacteria</taxon>
        <taxon>Bacillati</taxon>
        <taxon>Actinomycetota</taxon>
        <taxon>Actinomycetes</taxon>
        <taxon>Actinomycetales</taxon>
        <taxon>Actinomycetaceae</taxon>
        <taxon>Trueperella</taxon>
    </lineage>
</organism>